<protein>
    <submittedName>
        <fullName evidence="1">Uncharacterized protein</fullName>
    </submittedName>
</protein>
<dbReference type="AlphaFoldDB" id="A0A7R9CCG1"/>
<name>A0A7R9CCG1_TIMCR</name>
<gene>
    <name evidence="1" type="ORF">TCEB3V08_LOCUS1118</name>
</gene>
<reference evidence="1" key="1">
    <citation type="submission" date="2020-11" db="EMBL/GenBank/DDBJ databases">
        <authorList>
            <person name="Tran Van P."/>
        </authorList>
    </citation>
    <scope>NUCLEOTIDE SEQUENCE</scope>
</reference>
<proteinExistence type="predicted"/>
<evidence type="ECO:0000313" key="1">
    <source>
        <dbReference type="EMBL" id="CAD7393119.1"/>
    </source>
</evidence>
<organism evidence="1">
    <name type="scientific">Timema cristinae</name>
    <name type="common">Walking stick</name>
    <dbReference type="NCBI Taxonomy" id="61476"/>
    <lineage>
        <taxon>Eukaryota</taxon>
        <taxon>Metazoa</taxon>
        <taxon>Ecdysozoa</taxon>
        <taxon>Arthropoda</taxon>
        <taxon>Hexapoda</taxon>
        <taxon>Insecta</taxon>
        <taxon>Pterygota</taxon>
        <taxon>Neoptera</taxon>
        <taxon>Polyneoptera</taxon>
        <taxon>Phasmatodea</taxon>
        <taxon>Timematodea</taxon>
        <taxon>Timematoidea</taxon>
        <taxon>Timematidae</taxon>
        <taxon>Timema</taxon>
    </lineage>
</organism>
<accession>A0A7R9CCG1</accession>
<dbReference type="EMBL" id="OC316648">
    <property type="protein sequence ID" value="CAD7393119.1"/>
    <property type="molecule type" value="Genomic_DNA"/>
</dbReference>
<sequence>MISKLLTDQADEGDNLINRTRRSSHHQGRRPGKHFRGTVAHAVHWDTPPSPDNFYSYNFDLAQGPIFLRWMEGATTYVHNCWTETFWTEGTRWLFYWISLLTTRSLASLATQLLNHSLARQFEHLVAQSLARQFGHPVAQSLASLGTQSLSRSPV</sequence>